<evidence type="ECO:0000313" key="4">
    <source>
        <dbReference type="EMBL" id="JAP93110.1"/>
    </source>
</evidence>
<dbReference type="InterPro" id="IPR050087">
    <property type="entry name" value="AON_synthase_class-II"/>
</dbReference>
<reference evidence="4" key="1">
    <citation type="submission" date="2015-07" db="EMBL/GenBank/DDBJ databases">
        <title>Adaptation to a free-living lifestyle via gene acquisitions in the diplomonad Trepomonas sp. PC1.</title>
        <authorList>
            <person name="Xu F."/>
            <person name="Jerlstrom-Hultqvist J."/>
            <person name="Kolisko M."/>
            <person name="Simpson A.G.B."/>
            <person name="Roger A.J."/>
            <person name="Svard S.G."/>
            <person name="Andersson J.O."/>
        </authorList>
    </citation>
    <scope>NUCLEOTIDE SEQUENCE</scope>
    <source>
        <strain evidence="4">PC1</strain>
    </source>
</reference>
<sequence length="176" mass="19981">VLSSFSSIYNVSAYQRFKICFHREICSAPNDLVEVRMEDGNKQTVINTCSYNYLGIKSTEQNVASLVDSASQNGLGCYVNRSKGDLDILKELEKKWAAFLGTEDCIVHFMGYDTNAMFIPCIADENTLLISDQFNHNSLVKACQYSQCKVLRFTHQKLSLLEESLELIKDNKQKKI</sequence>
<keyword evidence="2 4" id="KW-0808">Transferase</keyword>
<feature type="domain" description="Aminotransferase class I/classII large" evidence="3">
    <location>
        <begin position="45"/>
        <end position="171"/>
    </location>
</feature>
<dbReference type="InterPro" id="IPR015421">
    <property type="entry name" value="PyrdxlP-dep_Trfase_major"/>
</dbReference>
<evidence type="ECO:0000256" key="2">
    <source>
        <dbReference type="ARBA" id="ARBA00022679"/>
    </source>
</evidence>
<dbReference type="AlphaFoldDB" id="A0A146K8F2"/>
<dbReference type="GO" id="GO:0004758">
    <property type="term" value="F:serine C-palmitoyltransferase activity"/>
    <property type="evidence" value="ECO:0007669"/>
    <property type="project" value="TreeGrafter"/>
</dbReference>
<feature type="non-terminal residue" evidence="4">
    <location>
        <position position="176"/>
    </location>
</feature>
<dbReference type="PANTHER" id="PTHR13693:SF3">
    <property type="entry name" value="LD36009P"/>
    <property type="match status" value="1"/>
</dbReference>
<dbReference type="Pfam" id="PF00155">
    <property type="entry name" value="Aminotran_1_2"/>
    <property type="match status" value="1"/>
</dbReference>
<dbReference type="GO" id="GO:0017059">
    <property type="term" value="C:serine palmitoyltransferase complex"/>
    <property type="evidence" value="ECO:0007669"/>
    <property type="project" value="TreeGrafter"/>
</dbReference>
<dbReference type="GO" id="GO:0046513">
    <property type="term" value="P:ceramide biosynthetic process"/>
    <property type="evidence" value="ECO:0007669"/>
    <property type="project" value="TreeGrafter"/>
</dbReference>
<dbReference type="InterPro" id="IPR004839">
    <property type="entry name" value="Aminotransferase_I/II_large"/>
</dbReference>
<evidence type="ECO:0000256" key="1">
    <source>
        <dbReference type="ARBA" id="ARBA00001933"/>
    </source>
</evidence>
<protein>
    <submittedName>
        <fullName evidence="4">Serine palmitoyltransferase 2</fullName>
    </submittedName>
</protein>
<proteinExistence type="predicted"/>
<organism evidence="4">
    <name type="scientific">Trepomonas sp. PC1</name>
    <dbReference type="NCBI Taxonomy" id="1076344"/>
    <lineage>
        <taxon>Eukaryota</taxon>
        <taxon>Metamonada</taxon>
        <taxon>Diplomonadida</taxon>
        <taxon>Hexamitidae</taxon>
        <taxon>Hexamitinae</taxon>
        <taxon>Trepomonas</taxon>
    </lineage>
</organism>
<dbReference type="PANTHER" id="PTHR13693">
    <property type="entry name" value="CLASS II AMINOTRANSFERASE/8-AMINO-7-OXONONANOATE SYNTHASE"/>
    <property type="match status" value="1"/>
</dbReference>
<dbReference type="Gene3D" id="3.40.640.10">
    <property type="entry name" value="Type I PLP-dependent aspartate aminotransferase-like (Major domain)"/>
    <property type="match status" value="1"/>
</dbReference>
<accession>A0A146K8F2</accession>
<gene>
    <name evidence="4" type="ORF">TPC1_14726</name>
</gene>
<dbReference type="InterPro" id="IPR015424">
    <property type="entry name" value="PyrdxlP-dep_Trfase"/>
</dbReference>
<dbReference type="GO" id="GO:0046512">
    <property type="term" value="P:sphingosine biosynthetic process"/>
    <property type="evidence" value="ECO:0007669"/>
    <property type="project" value="TreeGrafter"/>
</dbReference>
<evidence type="ECO:0000259" key="3">
    <source>
        <dbReference type="Pfam" id="PF00155"/>
    </source>
</evidence>
<comment type="cofactor">
    <cofactor evidence="1">
        <name>pyridoxal 5'-phosphate</name>
        <dbReference type="ChEBI" id="CHEBI:597326"/>
    </cofactor>
</comment>
<dbReference type="GO" id="GO:0030170">
    <property type="term" value="F:pyridoxal phosphate binding"/>
    <property type="evidence" value="ECO:0007669"/>
    <property type="project" value="InterPro"/>
</dbReference>
<dbReference type="GO" id="GO:0016020">
    <property type="term" value="C:membrane"/>
    <property type="evidence" value="ECO:0007669"/>
    <property type="project" value="GOC"/>
</dbReference>
<dbReference type="SUPFAM" id="SSF53383">
    <property type="entry name" value="PLP-dependent transferases"/>
    <property type="match status" value="1"/>
</dbReference>
<dbReference type="Gene3D" id="3.90.1150.10">
    <property type="entry name" value="Aspartate Aminotransferase, domain 1"/>
    <property type="match status" value="1"/>
</dbReference>
<feature type="non-terminal residue" evidence="4">
    <location>
        <position position="1"/>
    </location>
</feature>
<dbReference type="EMBL" id="GDID01003496">
    <property type="protein sequence ID" value="JAP93110.1"/>
    <property type="molecule type" value="Transcribed_RNA"/>
</dbReference>
<dbReference type="InterPro" id="IPR015422">
    <property type="entry name" value="PyrdxlP-dep_Trfase_small"/>
</dbReference>
<name>A0A146K8F2_9EUKA</name>